<protein>
    <submittedName>
        <fullName evidence="5">Peptidoglycan DD-metalloendopeptidase family protein</fullName>
    </submittedName>
</protein>
<comment type="caution">
    <text evidence="5">The sequence shown here is derived from an EMBL/GenBank/DDBJ whole genome shotgun (WGS) entry which is preliminary data.</text>
</comment>
<evidence type="ECO:0000313" key="6">
    <source>
        <dbReference type="Proteomes" id="UP000541636"/>
    </source>
</evidence>
<comment type="similarity">
    <text evidence="1">Belongs to the E.coli NlpD/Haemophilus LppB family.</text>
</comment>
<feature type="compositionally biased region" description="Low complexity" evidence="2">
    <location>
        <begin position="119"/>
        <end position="137"/>
    </location>
</feature>
<dbReference type="EMBL" id="JAAZQD010000003">
    <property type="protein sequence ID" value="NKZ39100.1"/>
    <property type="molecule type" value="Genomic_DNA"/>
</dbReference>
<dbReference type="CDD" id="cd12797">
    <property type="entry name" value="M23_peptidase"/>
    <property type="match status" value="1"/>
</dbReference>
<evidence type="ECO:0000256" key="3">
    <source>
        <dbReference type="SAM" id="SignalP"/>
    </source>
</evidence>
<dbReference type="Gene3D" id="2.70.70.10">
    <property type="entry name" value="Glucose Permease (Domain IIA)"/>
    <property type="match status" value="1"/>
</dbReference>
<evidence type="ECO:0000313" key="5">
    <source>
        <dbReference type="EMBL" id="NKZ39100.1"/>
    </source>
</evidence>
<dbReference type="PANTHER" id="PTHR21666:SF263">
    <property type="entry name" value="MUREIN HYDROLASE ACTIVATOR NLPD"/>
    <property type="match status" value="1"/>
</dbReference>
<dbReference type="PROSITE" id="PS51257">
    <property type="entry name" value="PROKAR_LIPOPROTEIN"/>
    <property type="match status" value="1"/>
</dbReference>
<evidence type="ECO:0000256" key="2">
    <source>
        <dbReference type="SAM" id="MobiDB-lite"/>
    </source>
</evidence>
<dbReference type="GO" id="GO:0009279">
    <property type="term" value="C:cell outer membrane"/>
    <property type="evidence" value="ECO:0007669"/>
    <property type="project" value="TreeGrafter"/>
</dbReference>
<keyword evidence="3" id="KW-0732">Signal</keyword>
<dbReference type="SUPFAM" id="SSF51261">
    <property type="entry name" value="Duplicated hybrid motif"/>
    <property type="match status" value="1"/>
</dbReference>
<dbReference type="Pfam" id="PF01551">
    <property type="entry name" value="Peptidase_M23"/>
    <property type="match status" value="1"/>
</dbReference>
<name>A0A846ZNG7_9GAMM</name>
<dbReference type="SMART" id="SM00257">
    <property type="entry name" value="LysM"/>
    <property type="match status" value="1"/>
</dbReference>
<dbReference type="PROSITE" id="PS51782">
    <property type="entry name" value="LYSM"/>
    <property type="match status" value="1"/>
</dbReference>
<evidence type="ECO:0000256" key="1">
    <source>
        <dbReference type="ARBA" id="ARBA00038420"/>
    </source>
</evidence>
<feature type="domain" description="LysM" evidence="4">
    <location>
        <begin position="64"/>
        <end position="108"/>
    </location>
</feature>
<proteinExistence type="inferred from homology"/>
<dbReference type="InterPro" id="IPR036779">
    <property type="entry name" value="LysM_dom_sf"/>
</dbReference>
<reference evidence="5 6" key="1">
    <citation type="journal article" date="2017" name="Int. J. Syst. Evol. Microbiol.">
        <title>Oleiagrimonas citrea sp. nov., a marine bacterium isolated from tidal flat sediment and emended description of the genus Oleiagrimonas Fang et al. 2015 and Oleiagrimonas soli.</title>
        <authorList>
            <person name="Yang S.H."/>
            <person name="Seo H.S."/>
            <person name="Seong C.N."/>
            <person name="Kwon K.K."/>
        </authorList>
    </citation>
    <scope>NUCLEOTIDE SEQUENCE [LARGE SCALE GENOMIC DNA]</scope>
    <source>
        <strain evidence="5 6">MEBiC09124</strain>
    </source>
</reference>
<dbReference type="Proteomes" id="UP000541636">
    <property type="component" value="Unassembled WGS sequence"/>
</dbReference>
<keyword evidence="6" id="KW-1185">Reference proteome</keyword>
<dbReference type="CDD" id="cd00118">
    <property type="entry name" value="LysM"/>
    <property type="match status" value="1"/>
</dbReference>
<feature type="chain" id="PRO_5032876564" evidence="3">
    <location>
        <begin position="31"/>
        <end position="314"/>
    </location>
</feature>
<dbReference type="GO" id="GO:0032153">
    <property type="term" value="C:cell division site"/>
    <property type="evidence" value="ECO:0007669"/>
    <property type="project" value="TreeGrafter"/>
</dbReference>
<organism evidence="5 6">
    <name type="scientific">Oleiagrimonas citrea</name>
    <dbReference type="NCBI Taxonomy" id="1665687"/>
    <lineage>
        <taxon>Bacteria</taxon>
        <taxon>Pseudomonadati</taxon>
        <taxon>Pseudomonadota</taxon>
        <taxon>Gammaproteobacteria</taxon>
        <taxon>Lysobacterales</taxon>
        <taxon>Rhodanobacteraceae</taxon>
        <taxon>Oleiagrimonas</taxon>
    </lineage>
</organism>
<feature type="compositionally biased region" description="Low complexity" evidence="2">
    <location>
        <begin position="176"/>
        <end position="190"/>
    </location>
</feature>
<dbReference type="InterPro" id="IPR011055">
    <property type="entry name" value="Dup_hybrid_motif"/>
</dbReference>
<evidence type="ECO:0000259" key="4">
    <source>
        <dbReference type="PROSITE" id="PS51782"/>
    </source>
</evidence>
<accession>A0A846ZNG7</accession>
<dbReference type="GO" id="GO:0004222">
    <property type="term" value="F:metalloendopeptidase activity"/>
    <property type="evidence" value="ECO:0007669"/>
    <property type="project" value="TreeGrafter"/>
</dbReference>
<dbReference type="InterPro" id="IPR018392">
    <property type="entry name" value="LysM"/>
</dbReference>
<gene>
    <name evidence="5" type="ORF">HF690_09070</name>
</gene>
<sequence length="314" mass="33341">MKLPVRPAMLTRMHAKNVAASLLVACLLTACVVPHHSVVIESPHGPETDANGVPVHASGPMTDTHYTVVRGDTLYSIAFRAGVDFRDLAHWNGIPAPYVIHPGRRLRLTQPVRTVGVPSRPVFKPVSPSSSHSTSRTVAHHVPSPANKTAHAAVEVARAVSTTVPVAGEATPPDRAPVSAKAVPAAPSRSTGGVTWRWPADGALVNAFNPHDPIPGIEIAGRAGDPVRAAADGVVVYSGNGLVGYGELIIIKHNDTYLSAYGHNRKRLVREGERVRAGQVIAEMGSTGASRNELEFQVRKNGKPVDPTHYLPSR</sequence>
<feature type="signal peptide" evidence="3">
    <location>
        <begin position="1"/>
        <end position="30"/>
    </location>
</feature>
<feature type="region of interest" description="Disordered" evidence="2">
    <location>
        <begin position="119"/>
        <end position="147"/>
    </location>
</feature>
<dbReference type="InterPro" id="IPR016047">
    <property type="entry name" value="M23ase_b-sheet_dom"/>
</dbReference>
<feature type="region of interest" description="Disordered" evidence="2">
    <location>
        <begin position="167"/>
        <end position="194"/>
    </location>
</feature>
<dbReference type="InterPro" id="IPR050570">
    <property type="entry name" value="Cell_wall_metabolism_enzyme"/>
</dbReference>
<dbReference type="Pfam" id="PF01476">
    <property type="entry name" value="LysM"/>
    <property type="match status" value="1"/>
</dbReference>
<dbReference type="AlphaFoldDB" id="A0A846ZNG7"/>
<dbReference type="Gene3D" id="3.10.350.10">
    <property type="entry name" value="LysM domain"/>
    <property type="match status" value="1"/>
</dbReference>
<dbReference type="RefSeq" id="WP_113064739.1">
    <property type="nucleotide sequence ID" value="NZ_JAAZQD010000003.1"/>
</dbReference>
<dbReference type="PANTHER" id="PTHR21666">
    <property type="entry name" value="PEPTIDASE-RELATED"/>
    <property type="match status" value="1"/>
</dbReference>